<keyword evidence="1" id="KW-1133">Transmembrane helix</keyword>
<evidence type="ECO:0000313" key="2">
    <source>
        <dbReference type="EMBL" id="DAD40769.1"/>
    </source>
</evidence>
<dbReference type="EMBL" id="DUZY01000005">
    <property type="protein sequence ID" value="DAD40769.1"/>
    <property type="molecule type" value="Genomic_DNA"/>
</dbReference>
<organism evidence="2 3">
    <name type="scientific">Nelumbo nucifera</name>
    <name type="common">Sacred lotus</name>
    <dbReference type="NCBI Taxonomy" id="4432"/>
    <lineage>
        <taxon>Eukaryota</taxon>
        <taxon>Viridiplantae</taxon>
        <taxon>Streptophyta</taxon>
        <taxon>Embryophyta</taxon>
        <taxon>Tracheophyta</taxon>
        <taxon>Spermatophyta</taxon>
        <taxon>Magnoliopsida</taxon>
        <taxon>Proteales</taxon>
        <taxon>Nelumbonaceae</taxon>
        <taxon>Nelumbo</taxon>
    </lineage>
</organism>
<feature type="transmembrane region" description="Helical" evidence="1">
    <location>
        <begin position="31"/>
        <end position="50"/>
    </location>
</feature>
<evidence type="ECO:0000313" key="3">
    <source>
        <dbReference type="Proteomes" id="UP000607653"/>
    </source>
</evidence>
<reference evidence="2 3" key="1">
    <citation type="journal article" date="2020" name="Mol. Biol. Evol.">
        <title>Distinct Expression and Methylation Patterns for Genes with Different Fates following a Single Whole-Genome Duplication in Flowering Plants.</title>
        <authorList>
            <person name="Shi T."/>
            <person name="Rahmani R.S."/>
            <person name="Gugger P.F."/>
            <person name="Wang M."/>
            <person name="Li H."/>
            <person name="Zhang Y."/>
            <person name="Li Z."/>
            <person name="Wang Q."/>
            <person name="Van de Peer Y."/>
            <person name="Marchal K."/>
            <person name="Chen J."/>
        </authorList>
    </citation>
    <scope>NUCLEOTIDE SEQUENCE [LARGE SCALE GENOMIC DNA]</scope>
    <source>
        <tissue evidence="2">Leaf</tissue>
    </source>
</reference>
<comment type="caution">
    <text evidence="2">The sequence shown here is derived from an EMBL/GenBank/DDBJ whole genome shotgun (WGS) entry which is preliminary data.</text>
</comment>
<dbReference type="Proteomes" id="UP000607653">
    <property type="component" value="Unassembled WGS sequence"/>
</dbReference>
<dbReference type="AlphaFoldDB" id="A0A822ZBE5"/>
<proteinExistence type="predicted"/>
<protein>
    <submittedName>
        <fullName evidence="2">Uncharacterized protein</fullName>
    </submittedName>
</protein>
<evidence type="ECO:0000256" key="1">
    <source>
        <dbReference type="SAM" id="Phobius"/>
    </source>
</evidence>
<accession>A0A822ZBE5</accession>
<keyword evidence="1" id="KW-0812">Transmembrane</keyword>
<keyword evidence="1" id="KW-0472">Membrane</keyword>
<sequence>MAAVKNLERNCRNSSYSGCTKCLGALENVSFFLLFLIVYFFPLVFSFFIISNHLSLLERQSNCQQKSVALSSLLYISYC</sequence>
<gene>
    <name evidence="2" type="ORF">HUJ06_015092</name>
</gene>
<name>A0A822ZBE5_NELNU</name>
<keyword evidence="3" id="KW-1185">Reference proteome</keyword>